<comment type="caution">
    <text evidence="2">The sequence shown here is derived from an EMBL/GenBank/DDBJ whole genome shotgun (WGS) entry which is preliminary data.</text>
</comment>
<reference evidence="2" key="1">
    <citation type="journal article" date="2014" name="Int. J. Syst. Evol. Microbiol.">
        <title>Complete genome sequence of Corynebacterium casei LMG S-19264T (=DSM 44701T), isolated from a smear-ripened cheese.</title>
        <authorList>
            <consortium name="US DOE Joint Genome Institute (JGI-PGF)"/>
            <person name="Walter F."/>
            <person name="Albersmeier A."/>
            <person name="Kalinowski J."/>
            <person name="Ruckert C."/>
        </authorList>
    </citation>
    <scope>NUCLEOTIDE SEQUENCE</scope>
    <source>
        <strain evidence="2">JCM 3035</strain>
    </source>
</reference>
<evidence type="ECO:0000259" key="1">
    <source>
        <dbReference type="Pfam" id="PF19328"/>
    </source>
</evidence>
<dbReference type="RefSeq" id="WP_189321488.1">
    <property type="nucleotide sequence ID" value="NZ_BMPQ01000004.1"/>
</dbReference>
<protein>
    <submittedName>
        <fullName evidence="2">Dihydrodipicolinate reductase</fullName>
    </submittedName>
</protein>
<organism evidence="2 3">
    <name type="scientific">Streptomyces flaveus</name>
    <dbReference type="NCBI Taxonomy" id="66370"/>
    <lineage>
        <taxon>Bacteria</taxon>
        <taxon>Bacillati</taxon>
        <taxon>Actinomycetota</taxon>
        <taxon>Actinomycetes</taxon>
        <taxon>Kitasatosporales</taxon>
        <taxon>Streptomycetaceae</taxon>
        <taxon>Streptomyces</taxon>
        <taxon>Streptomyces aurantiacus group</taxon>
    </lineage>
</organism>
<name>A0A917QN32_9ACTN</name>
<dbReference type="AlphaFoldDB" id="A0A917QN32"/>
<dbReference type="CDD" id="cd24146">
    <property type="entry name" value="nat-AmDH_N_like"/>
    <property type="match status" value="1"/>
</dbReference>
<dbReference type="Proteomes" id="UP000637788">
    <property type="component" value="Unassembled WGS sequence"/>
</dbReference>
<dbReference type="SUPFAM" id="SSF51735">
    <property type="entry name" value="NAD(P)-binding Rossmann-fold domains"/>
    <property type="match status" value="1"/>
</dbReference>
<gene>
    <name evidence="2" type="primary">dapB</name>
    <name evidence="2" type="ORF">GCM10010094_19690</name>
</gene>
<dbReference type="Pfam" id="PF19328">
    <property type="entry name" value="DAP_DH_C"/>
    <property type="match status" value="1"/>
</dbReference>
<dbReference type="EMBL" id="BMPQ01000004">
    <property type="protein sequence ID" value="GGK59418.1"/>
    <property type="molecule type" value="Genomic_DNA"/>
</dbReference>
<reference evidence="2" key="2">
    <citation type="submission" date="2020-09" db="EMBL/GenBank/DDBJ databases">
        <authorList>
            <person name="Sun Q."/>
            <person name="Ohkuma M."/>
        </authorList>
    </citation>
    <scope>NUCLEOTIDE SEQUENCE</scope>
    <source>
        <strain evidence="2">JCM 3035</strain>
    </source>
</reference>
<evidence type="ECO:0000313" key="2">
    <source>
        <dbReference type="EMBL" id="GGK59418.1"/>
    </source>
</evidence>
<sequence length="343" mass="36150">MIRVVQWATGTIGARALRAVIEHPQLDLAGVHVTGEDKAGADAGTLCGLPPTGIHATTDPKQILTLGADCILHMPRVLDVDELCTLLESGANVVTTCGALHHPPSMDPDVRARIAAACTRGGTAVHATGSSPGFITEALPLTLASIQRRLDRLAISEYADLSQRPSPEMLFDLMGFGRAAEGPDPRRLAHMRESFGPSLRLLGDAFGLRLDAVEATGDVATARKDTRIAAGVIEAGGVAAQRTTVAAMHDGRPVLSFTATWYCTPDLNPAWELRPTGWHIAVDGDAPLDIDLRFPIPLERMADISPGYTANRAVNAIPAVVAAPPGIHSTLDLPHLVSALPES</sequence>
<dbReference type="Gene3D" id="3.40.50.720">
    <property type="entry name" value="NAD(P)-binding Rossmann-like Domain"/>
    <property type="match status" value="1"/>
</dbReference>
<proteinExistence type="predicted"/>
<dbReference type="InterPro" id="IPR036291">
    <property type="entry name" value="NAD(P)-bd_dom_sf"/>
</dbReference>
<dbReference type="InterPro" id="IPR045760">
    <property type="entry name" value="DAP_DH_C"/>
</dbReference>
<accession>A0A917QN32</accession>
<feature type="domain" description="2,4-diaminopentanoate dehydrogenase C-terminal" evidence="1">
    <location>
        <begin position="195"/>
        <end position="335"/>
    </location>
</feature>
<evidence type="ECO:0000313" key="3">
    <source>
        <dbReference type="Proteomes" id="UP000637788"/>
    </source>
</evidence>
<keyword evidence="3" id="KW-1185">Reference proteome</keyword>